<evidence type="ECO:0000313" key="2">
    <source>
        <dbReference type="EMBL" id="KAK4119872.1"/>
    </source>
</evidence>
<dbReference type="GeneID" id="87823145"/>
<accession>A0AAN6YZX8</accession>
<organism evidence="2 3">
    <name type="scientific">Parathielavia appendiculata</name>
    <dbReference type="NCBI Taxonomy" id="2587402"/>
    <lineage>
        <taxon>Eukaryota</taxon>
        <taxon>Fungi</taxon>
        <taxon>Dikarya</taxon>
        <taxon>Ascomycota</taxon>
        <taxon>Pezizomycotina</taxon>
        <taxon>Sordariomycetes</taxon>
        <taxon>Sordariomycetidae</taxon>
        <taxon>Sordariales</taxon>
        <taxon>Chaetomiaceae</taxon>
        <taxon>Parathielavia</taxon>
    </lineage>
</organism>
<comment type="caution">
    <text evidence="2">The sequence shown here is derived from an EMBL/GenBank/DDBJ whole genome shotgun (WGS) entry which is preliminary data.</text>
</comment>
<dbReference type="InterPro" id="IPR022190">
    <property type="entry name" value="DUF3716"/>
</dbReference>
<gene>
    <name evidence="2" type="ORF">N657DRAFT_242781</name>
</gene>
<name>A0AAN6YZX8_9PEZI</name>
<reference evidence="2" key="2">
    <citation type="submission" date="2023-05" db="EMBL/GenBank/DDBJ databases">
        <authorList>
            <consortium name="Lawrence Berkeley National Laboratory"/>
            <person name="Steindorff A."/>
            <person name="Hensen N."/>
            <person name="Bonometti L."/>
            <person name="Westerberg I."/>
            <person name="Brannstrom I.O."/>
            <person name="Guillou S."/>
            <person name="Cros-Aarteil S."/>
            <person name="Calhoun S."/>
            <person name="Haridas S."/>
            <person name="Kuo A."/>
            <person name="Mondo S."/>
            <person name="Pangilinan J."/>
            <person name="Riley R."/>
            <person name="Labutti K."/>
            <person name="Andreopoulos B."/>
            <person name="Lipzen A."/>
            <person name="Chen C."/>
            <person name="Yanf M."/>
            <person name="Daum C."/>
            <person name="Ng V."/>
            <person name="Clum A."/>
            <person name="Ohm R."/>
            <person name="Martin F."/>
            <person name="Silar P."/>
            <person name="Natvig D."/>
            <person name="Lalanne C."/>
            <person name="Gautier V."/>
            <person name="Ament-Velasquez S.L."/>
            <person name="Kruys A."/>
            <person name="Hutchinson M.I."/>
            <person name="Powell A.J."/>
            <person name="Barry K."/>
            <person name="Miller A.N."/>
            <person name="Grigoriev I.V."/>
            <person name="Debuchy R."/>
            <person name="Gladieux P."/>
            <person name="Thoren M.H."/>
            <person name="Johannesson H."/>
        </authorList>
    </citation>
    <scope>NUCLEOTIDE SEQUENCE</scope>
    <source>
        <strain evidence="2">CBS 731.68</strain>
    </source>
</reference>
<dbReference type="RefSeq" id="XP_062643645.1">
    <property type="nucleotide sequence ID" value="XM_062786379.1"/>
</dbReference>
<dbReference type="EMBL" id="MU853243">
    <property type="protein sequence ID" value="KAK4119872.1"/>
    <property type="molecule type" value="Genomic_DNA"/>
</dbReference>
<proteinExistence type="predicted"/>
<sequence>MPAVLSSFTWKDSQLKLTQESYEKCTTDLEYTAWIVNELCQCRFAPVAKILHENKAVQRLFTPREYFIQGEATTAKPKFDTQTRATSLAVYIFTPTQDQNPKCKQCNSFQSRGPASDCRVPTTKHGAGACTNCYYSGQSTACSLRIAAKQEQVEESAKKEKERFEMYTSDQLDELPEELLEEWAQMVKDEIKNKRSAGDVRLRSAGRKKGGWGNREQEN</sequence>
<reference evidence="2" key="1">
    <citation type="journal article" date="2023" name="Mol. Phylogenet. Evol.">
        <title>Genome-scale phylogeny and comparative genomics of the fungal order Sordariales.</title>
        <authorList>
            <person name="Hensen N."/>
            <person name="Bonometti L."/>
            <person name="Westerberg I."/>
            <person name="Brannstrom I.O."/>
            <person name="Guillou S."/>
            <person name="Cros-Aarteil S."/>
            <person name="Calhoun S."/>
            <person name="Haridas S."/>
            <person name="Kuo A."/>
            <person name="Mondo S."/>
            <person name="Pangilinan J."/>
            <person name="Riley R."/>
            <person name="LaButti K."/>
            <person name="Andreopoulos B."/>
            <person name="Lipzen A."/>
            <person name="Chen C."/>
            <person name="Yan M."/>
            <person name="Daum C."/>
            <person name="Ng V."/>
            <person name="Clum A."/>
            <person name="Steindorff A."/>
            <person name="Ohm R.A."/>
            <person name="Martin F."/>
            <person name="Silar P."/>
            <person name="Natvig D.O."/>
            <person name="Lalanne C."/>
            <person name="Gautier V."/>
            <person name="Ament-Velasquez S.L."/>
            <person name="Kruys A."/>
            <person name="Hutchinson M.I."/>
            <person name="Powell A.J."/>
            <person name="Barry K."/>
            <person name="Miller A.N."/>
            <person name="Grigoriev I.V."/>
            <person name="Debuchy R."/>
            <person name="Gladieux P."/>
            <person name="Hiltunen Thoren M."/>
            <person name="Johannesson H."/>
        </authorList>
    </citation>
    <scope>NUCLEOTIDE SEQUENCE</scope>
    <source>
        <strain evidence="2">CBS 731.68</strain>
    </source>
</reference>
<protein>
    <submittedName>
        <fullName evidence="2">Uncharacterized protein</fullName>
    </submittedName>
</protein>
<feature type="compositionally biased region" description="Basic and acidic residues" evidence="1">
    <location>
        <begin position="192"/>
        <end position="202"/>
    </location>
</feature>
<dbReference type="AlphaFoldDB" id="A0AAN6YZX8"/>
<dbReference type="Pfam" id="PF12511">
    <property type="entry name" value="DUF3716"/>
    <property type="match status" value="1"/>
</dbReference>
<dbReference type="Proteomes" id="UP001302602">
    <property type="component" value="Unassembled WGS sequence"/>
</dbReference>
<keyword evidence="3" id="KW-1185">Reference proteome</keyword>
<feature type="region of interest" description="Disordered" evidence="1">
    <location>
        <begin position="192"/>
        <end position="219"/>
    </location>
</feature>
<evidence type="ECO:0000256" key="1">
    <source>
        <dbReference type="SAM" id="MobiDB-lite"/>
    </source>
</evidence>
<evidence type="ECO:0000313" key="3">
    <source>
        <dbReference type="Proteomes" id="UP001302602"/>
    </source>
</evidence>